<dbReference type="RefSeq" id="WP_141850148.1">
    <property type="nucleotide sequence ID" value="NZ_BAAAPR010000018.1"/>
</dbReference>
<proteinExistence type="predicted"/>
<evidence type="ECO:0000259" key="2">
    <source>
        <dbReference type="Pfam" id="PF07179"/>
    </source>
</evidence>
<evidence type="ECO:0000313" key="3">
    <source>
        <dbReference type="EMBL" id="TQJ11003.1"/>
    </source>
</evidence>
<organism evidence="3 4">
    <name type="scientific">Lapillicoccus jejuensis</name>
    <dbReference type="NCBI Taxonomy" id="402171"/>
    <lineage>
        <taxon>Bacteria</taxon>
        <taxon>Bacillati</taxon>
        <taxon>Actinomycetota</taxon>
        <taxon>Actinomycetes</taxon>
        <taxon>Micrococcales</taxon>
        <taxon>Intrasporangiaceae</taxon>
        <taxon>Lapillicoccus</taxon>
    </lineage>
</organism>
<feature type="domain" description="SseB protein N-terminal" evidence="2">
    <location>
        <begin position="37"/>
        <end position="164"/>
    </location>
</feature>
<reference evidence="3 4" key="1">
    <citation type="submission" date="2019-06" db="EMBL/GenBank/DDBJ databases">
        <title>Sequencing the genomes of 1000 actinobacteria strains.</title>
        <authorList>
            <person name="Klenk H.-P."/>
        </authorList>
    </citation>
    <scope>NUCLEOTIDE SEQUENCE [LARGE SCALE GENOMIC DNA]</scope>
    <source>
        <strain evidence="3 4">DSM 18607</strain>
    </source>
</reference>
<dbReference type="InterPro" id="IPR009839">
    <property type="entry name" value="SseB_N"/>
</dbReference>
<comment type="caution">
    <text evidence="3">The sequence shown here is derived from an EMBL/GenBank/DDBJ whole genome shotgun (WGS) entry which is preliminary data.</text>
</comment>
<sequence>MSEGREDGHDSAGVPWGGRTLPAGGFEGDDGAADPDLVAALVARAADPSPATDLALTRAAAAARWLVPVVAVAVDVEEGATGHTVETSTDMAVVTLTGPDGRRALPVFTGTAALTAWDPAARPVPVPADRAAQAAVAEGCDVMVVDLAGGGGAPATELRPSQVWALAQRRAWLPAHEDPFVRAAVEGAVRPEDAVERADLEDGAPAGSGTLRVVLALRPGLDQDAVAALATRVGERLAADGELRARVDGLAFALRPAT</sequence>
<dbReference type="OrthoDB" id="5188303at2"/>
<accession>A0A542E6N8</accession>
<evidence type="ECO:0000256" key="1">
    <source>
        <dbReference type="SAM" id="MobiDB-lite"/>
    </source>
</evidence>
<evidence type="ECO:0000313" key="4">
    <source>
        <dbReference type="Proteomes" id="UP000317893"/>
    </source>
</evidence>
<dbReference type="EMBL" id="VFMN01000001">
    <property type="protein sequence ID" value="TQJ11003.1"/>
    <property type="molecule type" value="Genomic_DNA"/>
</dbReference>
<gene>
    <name evidence="3" type="ORF">FB458_4151</name>
</gene>
<feature type="region of interest" description="Disordered" evidence="1">
    <location>
        <begin position="1"/>
        <end position="30"/>
    </location>
</feature>
<name>A0A542E6N8_9MICO</name>
<dbReference type="AlphaFoldDB" id="A0A542E6N8"/>
<protein>
    <submittedName>
        <fullName evidence="3">Type III secretion system (T3SS) SseB-like protein</fullName>
    </submittedName>
</protein>
<keyword evidence="4" id="KW-1185">Reference proteome</keyword>
<feature type="compositionally biased region" description="Basic and acidic residues" evidence="1">
    <location>
        <begin position="1"/>
        <end position="10"/>
    </location>
</feature>
<dbReference type="Pfam" id="PF07179">
    <property type="entry name" value="SseB"/>
    <property type="match status" value="1"/>
</dbReference>
<dbReference type="Proteomes" id="UP000317893">
    <property type="component" value="Unassembled WGS sequence"/>
</dbReference>